<dbReference type="PANTHER" id="PTHR43280">
    <property type="entry name" value="ARAC-FAMILY TRANSCRIPTIONAL REGULATOR"/>
    <property type="match status" value="1"/>
</dbReference>
<dbReference type="InterPro" id="IPR037923">
    <property type="entry name" value="HTH-like"/>
</dbReference>
<dbReference type="SUPFAM" id="SSF46689">
    <property type="entry name" value="Homeodomain-like"/>
    <property type="match status" value="2"/>
</dbReference>
<evidence type="ECO:0000256" key="1">
    <source>
        <dbReference type="ARBA" id="ARBA00023015"/>
    </source>
</evidence>
<dbReference type="InterPro" id="IPR009057">
    <property type="entry name" value="Homeodomain-like_sf"/>
</dbReference>
<dbReference type="InterPro" id="IPR020449">
    <property type="entry name" value="Tscrpt_reg_AraC-type_HTH"/>
</dbReference>
<dbReference type="AlphaFoldDB" id="A0A3E5BFV4"/>
<name>A0A3E5BFV4_9BACE</name>
<evidence type="ECO:0000256" key="3">
    <source>
        <dbReference type="ARBA" id="ARBA00023163"/>
    </source>
</evidence>
<dbReference type="PROSITE" id="PS01124">
    <property type="entry name" value="HTH_ARAC_FAMILY_2"/>
    <property type="match status" value="1"/>
</dbReference>
<dbReference type="Pfam" id="PF12833">
    <property type="entry name" value="HTH_18"/>
    <property type="match status" value="1"/>
</dbReference>
<dbReference type="SUPFAM" id="SSF51215">
    <property type="entry name" value="Regulatory protein AraC"/>
    <property type="match status" value="1"/>
</dbReference>
<reference evidence="5 6" key="1">
    <citation type="submission" date="2018-08" db="EMBL/GenBank/DDBJ databases">
        <title>A genome reference for cultivated species of the human gut microbiota.</title>
        <authorList>
            <person name="Zou Y."/>
            <person name="Xue W."/>
            <person name="Luo G."/>
        </authorList>
    </citation>
    <scope>NUCLEOTIDE SEQUENCE [LARGE SCALE GENOMIC DNA]</scope>
    <source>
        <strain evidence="5 6">OM05-15BH</strain>
    </source>
</reference>
<dbReference type="PANTHER" id="PTHR43280:SF28">
    <property type="entry name" value="HTH-TYPE TRANSCRIPTIONAL ACTIVATOR RHAS"/>
    <property type="match status" value="1"/>
</dbReference>
<evidence type="ECO:0000313" key="6">
    <source>
        <dbReference type="Proteomes" id="UP000260983"/>
    </source>
</evidence>
<keyword evidence="2" id="KW-0238">DNA-binding</keyword>
<keyword evidence="1" id="KW-0805">Transcription regulation</keyword>
<sequence>MASLVDKLHPLVLNVGLAVHNADWNWKNVNSPFTRLYYITEGTAQIELSGGIQILKPNYLYFIPAFTVHGYICNSNFCHYYLHIYEEHQSDSNLLDEWEFPVEIPAGDLDLALFQRLCAINPHMSLPKSDPASYDNNSMLMQNLLKNKQRALCDKVESRGIVYQLLAHFLKRAQVKVETKDDRIEKAILYIRKHIYETIDLTTLAENSCLSKDHFIRLFKKETGVTPSKYISQKKIEKAQLILVTDEMSVKNVAFALSFDDYSYFNRLFKKTTGLTPQEYRNSYH</sequence>
<organism evidence="5 6">
    <name type="scientific">Bacteroides oleiciplenus</name>
    <dbReference type="NCBI Taxonomy" id="626931"/>
    <lineage>
        <taxon>Bacteria</taxon>
        <taxon>Pseudomonadati</taxon>
        <taxon>Bacteroidota</taxon>
        <taxon>Bacteroidia</taxon>
        <taxon>Bacteroidales</taxon>
        <taxon>Bacteroidaceae</taxon>
        <taxon>Bacteroides</taxon>
    </lineage>
</organism>
<dbReference type="Gene3D" id="1.10.10.60">
    <property type="entry name" value="Homeodomain-like"/>
    <property type="match status" value="2"/>
</dbReference>
<evidence type="ECO:0000313" key="5">
    <source>
        <dbReference type="EMBL" id="RGN36468.1"/>
    </source>
</evidence>
<gene>
    <name evidence="5" type="ORF">DXB65_08675</name>
</gene>
<evidence type="ECO:0000256" key="2">
    <source>
        <dbReference type="ARBA" id="ARBA00023125"/>
    </source>
</evidence>
<dbReference type="GO" id="GO:0003700">
    <property type="term" value="F:DNA-binding transcription factor activity"/>
    <property type="evidence" value="ECO:0007669"/>
    <property type="project" value="InterPro"/>
</dbReference>
<dbReference type="InterPro" id="IPR018060">
    <property type="entry name" value="HTH_AraC"/>
</dbReference>
<feature type="domain" description="HTH araC/xylS-type" evidence="4">
    <location>
        <begin position="185"/>
        <end position="283"/>
    </location>
</feature>
<dbReference type="RefSeq" id="WP_009130205.1">
    <property type="nucleotide sequence ID" value="NZ_CABKRN010000002.1"/>
</dbReference>
<proteinExistence type="predicted"/>
<dbReference type="PRINTS" id="PR00032">
    <property type="entry name" value="HTHARAC"/>
</dbReference>
<accession>A0A3E5BFV4</accession>
<dbReference type="EMBL" id="QSUL01000005">
    <property type="protein sequence ID" value="RGN36468.1"/>
    <property type="molecule type" value="Genomic_DNA"/>
</dbReference>
<dbReference type="SMART" id="SM00342">
    <property type="entry name" value="HTH_ARAC"/>
    <property type="match status" value="1"/>
</dbReference>
<evidence type="ECO:0000259" key="4">
    <source>
        <dbReference type="PROSITE" id="PS01124"/>
    </source>
</evidence>
<comment type="caution">
    <text evidence="5">The sequence shown here is derived from an EMBL/GenBank/DDBJ whole genome shotgun (WGS) entry which is preliminary data.</text>
</comment>
<keyword evidence="3" id="KW-0804">Transcription</keyword>
<dbReference type="Proteomes" id="UP000260983">
    <property type="component" value="Unassembled WGS sequence"/>
</dbReference>
<protein>
    <submittedName>
        <fullName evidence="5">AraC family transcriptional regulator</fullName>
    </submittedName>
</protein>
<dbReference type="GO" id="GO:0043565">
    <property type="term" value="F:sequence-specific DNA binding"/>
    <property type="evidence" value="ECO:0007669"/>
    <property type="project" value="InterPro"/>
</dbReference>